<proteinExistence type="predicted"/>
<dbReference type="AlphaFoldDB" id="A0A367X6U1"/>
<evidence type="ECO:0000313" key="2">
    <source>
        <dbReference type="EMBL" id="RCK49398.1"/>
    </source>
</evidence>
<feature type="region of interest" description="Disordered" evidence="1">
    <location>
        <begin position="1"/>
        <end position="21"/>
    </location>
</feature>
<comment type="caution">
    <text evidence="2">The sequence shown here is derived from an EMBL/GenBank/DDBJ whole genome shotgun (WGS) entry which is preliminary data.</text>
</comment>
<evidence type="ECO:0000313" key="3">
    <source>
        <dbReference type="Proteomes" id="UP000252255"/>
    </source>
</evidence>
<gene>
    <name evidence="2" type="ORF">TH30_03550</name>
</gene>
<sequence length="118" mass="12740">MSTQNDRLPMPMVPDWPGRKAGDAGHDRIAALIVLDIQNAPQWARRVLGEVEDVMSGASSGWEMAMNAHILTVGKTRCEIAASHDGPEEGECEDSISVQTGDLKAALVAWIAKMDRDA</sequence>
<organism evidence="2 3">
    <name type="scientific">Thalassospira profundimaris</name>
    <dbReference type="NCBI Taxonomy" id="502049"/>
    <lineage>
        <taxon>Bacteria</taxon>
        <taxon>Pseudomonadati</taxon>
        <taxon>Pseudomonadota</taxon>
        <taxon>Alphaproteobacteria</taxon>
        <taxon>Rhodospirillales</taxon>
        <taxon>Thalassospiraceae</taxon>
        <taxon>Thalassospira</taxon>
    </lineage>
</organism>
<reference evidence="2 3" key="1">
    <citation type="submission" date="2014-07" db="EMBL/GenBank/DDBJ databases">
        <title>Draft genome sequence of Thalassospira profundimaris PR54-5.</title>
        <authorList>
            <person name="Lai Q."/>
            <person name="Shao Z."/>
        </authorList>
    </citation>
    <scope>NUCLEOTIDE SEQUENCE [LARGE SCALE GENOMIC DNA]</scope>
    <source>
        <strain evidence="2 3">PR54-5</strain>
    </source>
</reference>
<evidence type="ECO:0000256" key="1">
    <source>
        <dbReference type="SAM" id="MobiDB-lite"/>
    </source>
</evidence>
<protein>
    <submittedName>
        <fullName evidence="2">Uncharacterized protein</fullName>
    </submittedName>
</protein>
<accession>A0A367X6U1</accession>
<name>A0A367X6U1_9PROT</name>
<dbReference type="Proteomes" id="UP000252255">
    <property type="component" value="Unassembled WGS sequence"/>
</dbReference>
<dbReference type="EMBL" id="JPWI01000001">
    <property type="protein sequence ID" value="RCK49398.1"/>
    <property type="molecule type" value="Genomic_DNA"/>
</dbReference>
<dbReference type="RefSeq" id="WP_114096655.1">
    <property type="nucleotide sequence ID" value="NZ_JPWI01000001.1"/>
</dbReference>
<dbReference type="OrthoDB" id="7362706at2"/>